<dbReference type="AlphaFoldDB" id="A0A256F2G5"/>
<protein>
    <submittedName>
        <fullName evidence="1">Uncharacterized protein</fullName>
    </submittedName>
</protein>
<gene>
    <name evidence="1" type="ORF">CEV33_2750</name>
</gene>
<dbReference type="EMBL" id="NNRL01000164">
    <property type="protein sequence ID" value="OYR09025.1"/>
    <property type="molecule type" value="Genomic_DNA"/>
</dbReference>
<proteinExistence type="predicted"/>
<reference evidence="1 2" key="1">
    <citation type="submission" date="2017-07" db="EMBL/GenBank/DDBJ databases">
        <title>Phylogenetic study on the rhizospheric bacterium Ochrobactrum sp. A44.</title>
        <authorList>
            <person name="Krzyzanowska D.M."/>
            <person name="Ossowicki A."/>
            <person name="Rajewska M."/>
            <person name="Maciag T."/>
            <person name="Kaczynski Z."/>
            <person name="Czerwicka M."/>
            <person name="Jafra S."/>
        </authorList>
    </citation>
    <scope>NUCLEOTIDE SEQUENCE [LARGE SCALE GENOMIC DNA]</scope>
    <source>
        <strain evidence="1 2">OgA9a</strain>
    </source>
</reference>
<name>A0A256F2G5_9HYPH</name>
<sequence length="49" mass="5465">MAHLAFFPLLTNIKRLVAGIIALIPRFFAFGEFASNVGVFRTESDVIPR</sequence>
<evidence type="ECO:0000313" key="1">
    <source>
        <dbReference type="EMBL" id="OYR09025.1"/>
    </source>
</evidence>
<accession>A0A256F2G5</accession>
<comment type="caution">
    <text evidence="1">The sequence shown here is derived from an EMBL/GenBank/DDBJ whole genome shotgun (WGS) entry which is preliminary data.</text>
</comment>
<dbReference type="Proteomes" id="UP000216478">
    <property type="component" value="Unassembled WGS sequence"/>
</dbReference>
<organism evidence="1 2">
    <name type="scientific">Brucella grignonensis</name>
    <dbReference type="NCBI Taxonomy" id="94627"/>
    <lineage>
        <taxon>Bacteria</taxon>
        <taxon>Pseudomonadati</taxon>
        <taxon>Pseudomonadota</taxon>
        <taxon>Alphaproteobacteria</taxon>
        <taxon>Hyphomicrobiales</taxon>
        <taxon>Brucellaceae</taxon>
        <taxon>Brucella/Ochrobactrum group</taxon>
        <taxon>Brucella</taxon>
    </lineage>
</organism>
<keyword evidence="2" id="KW-1185">Reference proteome</keyword>
<evidence type="ECO:0000313" key="2">
    <source>
        <dbReference type="Proteomes" id="UP000216478"/>
    </source>
</evidence>